<evidence type="ECO:0000313" key="4">
    <source>
        <dbReference type="Proteomes" id="UP000297031"/>
    </source>
</evidence>
<name>A0A4P7VRL3_9BACT</name>
<evidence type="ECO:0000313" key="3">
    <source>
        <dbReference type="EMBL" id="QCD36900.1"/>
    </source>
</evidence>
<dbReference type="EMBL" id="CP039393">
    <property type="protein sequence ID" value="QCD36900.1"/>
    <property type="molecule type" value="Genomic_DNA"/>
</dbReference>
<proteinExistence type="predicted"/>
<keyword evidence="2" id="KW-0472">Membrane</keyword>
<feature type="region of interest" description="Disordered" evidence="1">
    <location>
        <begin position="1"/>
        <end position="38"/>
    </location>
</feature>
<dbReference type="Proteomes" id="UP000297031">
    <property type="component" value="Chromosome"/>
</dbReference>
<evidence type="ECO:0000256" key="1">
    <source>
        <dbReference type="SAM" id="MobiDB-lite"/>
    </source>
</evidence>
<gene>
    <name evidence="3" type="ORF">E7746_13950</name>
</gene>
<accession>A0A4P7VRL3</accession>
<keyword evidence="2" id="KW-1133">Transmembrane helix</keyword>
<dbReference type="RefSeq" id="WP_136411206.1">
    <property type="nucleotide sequence ID" value="NZ_CP039393.1"/>
</dbReference>
<evidence type="ECO:0000256" key="2">
    <source>
        <dbReference type="SAM" id="Phobius"/>
    </source>
</evidence>
<reference evidence="3 4" key="1">
    <citation type="submission" date="2019-02" db="EMBL/GenBank/DDBJ databases">
        <title>Isolation and identification of novel species under the genus Muribaculum.</title>
        <authorList>
            <person name="Miyake S."/>
            <person name="Ding Y."/>
            <person name="Low A."/>
            <person name="Soh M."/>
            <person name="Seedorf H."/>
        </authorList>
    </citation>
    <scope>NUCLEOTIDE SEQUENCE [LARGE SCALE GENOMIC DNA]</scope>
    <source>
        <strain evidence="3 4">TLL-A4</strain>
    </source>
</reference>
<dbReference type="KEGG" id="mgod:E7746_13950"/>
<feature type="compositionally biased region" description="Polar residues" evidence="1">
    <location>
        <begin position="1"/>
        <end position="11"/>
    </location>
</feature>
<keyword evidence="2" id="KW-0812">Transmembrane</keyword>
<dbReference type="AlphaFoldDB" id="A0A4P7VRL3"/>
<keyword evidence="4" id="KW-1185">Reference proteome</keyword>
<organism evidence="3 4">
    <name type="scientific">Muribaculum gordoncarteri</name>
    <dbReference type="NCBI Taxonomy" id="2530390"/>
    <lineage>
        <taxon>Bacteria</taxon>
        <taxon>Pseudomonadati</taxon>
        <taxon>Bacteroidota</taxon>
        <taxon>Bacteroidia</taxon>
        <taxon>Bacteroidales</taxon>
        <taxon>Muribaculaceae</taxon>
        <taxon>Muribaculum</taxon>
    </lineage>
</organism>
<feature type="transmembrane region" description="Helical" evidence="2">
    <location>
        <begin position="46"/>
        <end position="72"/>
    </location>
</feature>
<feature type="compositionally biased region" description="Basic residues" evidence="1">
    <location>
        <begin position="14"/>
        <end position="29"/>
    </location>
</feature>
<sequence>MEATTPPNATGFSRKPKQRKRINGRKSATRKSGFNPLAGMPDEAKAWMLGSMFLIAAAKILGPVIGFDVLALRKTDIATD</sequence>
<protein>
    <submittedName>
        <fullName evidence="3">Uncharacterized protein</fullName>
    </submittedName>
</protein>